<organism evidence="2 3">
    <name type="scientific">Acanthopleuribacter pedis</name>
    <dbReference type="NCBI Taxonomy" id="442870"/>
    <lineage>
        <taxon>Bacteria</taxon>
        <taxon>Pseudomonadati</taxon>
        <taxon>Acidobacteriota</taxon>
        <taxon>Holophagae</taxon>
        <taxon>Acanthopleuribacterales</taxon>
        <taxon>Acanthopleuribacteraceae</taxon>
        <taxon>Acanthopleuribacter</taxon>
    </lineage>
</organism>
<dbReference type="Proteomes" id="UP000664417">
    <property type="component" value="Unassembled WGS sequence"/>
</dbReference>
<protein>
    <submittedName>
        <fullName evidence="2">Nuclear transport factor 2 family protein</fullName>
    </submittedName>
</protein>
<dbReference type="RefSeq" id="WP_207861826.1">
    <property type="nucleotide sequence ID" value="NZ_JAFREP010000028.1"/>
</dbReference>
<reference evidence="2" key="1">
    <citation type="submission" date="2021-03" db="EMBL/GenBank/DDBJ databases">
        <authorList>
            <person name="Wang G."/>
        </authorList>
    </citation>
    <scope>NUCLEOTIDE SEQUENCE</scope>
    <source>
        <strain evidence="2">KCTC 12899</strain>
    </source>
</reference>
<sequence length="122" mass="13699">MTDVSPRALIQNWVDLFNQGDADGLAALYAKDAVNFQVCLAPIEGRENIRAMFAGEFAKAEMTCIVEQILADGDWGALEWRDPLGLRGCGFFQIKNGLIQYQRGYWDQLSFLRQQGLPLPTE</sequence>
<gene>
    <name evidence="2" type="ORF">J3U88_25460</name>
</gene>
<dbReference type="Pfam" id="PF12680">
    <property type="entry name" value="SnoaL_2"/>
    <property type="match status" value="1"/>
</dbReference>
<dbReference type="EMBL" id="JAFREP010000028">
    <property type="protein sequence ID" value="MBO1321853.1"/>
    <property type="molecule type" value="Genomic_DNA"/>
</dbReference>
<dbReference type="InterPro" id="IPR032710">
    <property type="entry name" value="NTF2-like_dom_sf"/>
</dbReference>
<evidence type="ECO:0000313" key="3">
    <source>
        <dbReference type="Proteomes" id="UP000664417"/>
    </source>
</evidence>
<feature type="domain" description="SnoaL-like" evidence="1">
    <location>
        <begin position="10"/>
        <end position="100"/>
    </location>
</feature>
<evidence type="ECO:0000259" key="1">
    <source>
        <dbReference type="Pfam" id="PF12680"/>
    </source>
</evidence>
<keyword evidence="3" id="KW-1185">Reference proteome</keyword>
<dbReference type="SUPFAM" id="SSF54427">
    <property type="entry name" value="NTF2-like"/>
    <property type="match status" value="1"/>
</dbReference>
<dbReference type="Gene3D" id="3.10.450.50">
    <property type="match status" value="1"/>
</dbReference>
<name>A0A8J7U6W4_9BACT</name>
<dbReference type="AlphaFoldDB" id="A0A8J7U6W4"/>
<dbReference type="InterPro" id="IPR037401">
    <property type="entry name" value="SnoaL-like"/>
</dbReference>
<proteinExistence type="predicted"/>
<accession>A0A8J7U6W4</accession>
<comment type="caution">
    <text evidence="2">The sequence shown here is derived from an EMBL/GenBank/DDBJ whole genome shotgun (WGS) entry which is preliminary data.</text>
</comment>
<evidence type="ECO:0000313" key="2">
    <source>
        <dbReference type="EMBL" id="MBO1321853.1"/>
    </source>
</evidence>